<dbReference type="Proteomes" id="UP001198701">
    <property type="component" value="Unassembled WGS sequence"/>
</dbReference>
<evidence type="ECO:0000313" key="3">
    <source>
        <dbReference type="Proteomes" id="UP001198701"/>
    </source>
</evidence>
<sequence>MLIERTRNLFGLLVLGLLVACKTPPPGPDPDPAPGALAVTVIDLPAGLPAAVRVTGPGGYVQDLAQSQTLVNLAPGEYTVTANAVPGSGLTYLPSAGVQLAVVAPRATAHASISYTGVTFRLGIQQVATLPGAVFLASPPGDPRQFIVEREGLVHIMENGVLLSTPFLDIHERVLSHGEGGLLSMAFHPDYATNGYFYLYLSDKLHGIVVARYRVSANRNRADADSELVIIRIQKIGTTHNGGLAGFGPDGYLYMATGDDGGTGDPYRNGQNLDSLLGKVLRIDVAHSTQGERYRVPPSNPFVGQEGKRPEIWAYGLRNPWRFSFDTNLLYLADVGQAVREEVDISSVTQGGLNYGWNIMEGSICYDRPTCDRTGLTLPAFEYDHGHGCSITGGYVYRGKAIPELAGHYLYSDFCRGFLRSFVYTGSGIAAPTDWLISGAGNILSFGRDADGELYLIASKGAIYKIIRTSPSR</sequence>
<dbReference type="PROSITE" id="PS51257">
    <property type="entry name" value="PROKAR_LIPOPROTEIN"/>
    <property type="match status" value="1"/>
</dbReference>
<feature type="domain" description="Glucose/Sorbosone dehydrogenase" evidence="1">
    <location>
        <begin position="142"/>
        <end position="463"/>
    </location>
</feature>
<dbReference type="PANTHER" id="PTHR19328:SF75">
    <property type="entry name" value="ALDOSE SUGAR DEHYDROGENASE YLII"/>
    <property type="match status" value="1"/>
</dbReference>
<dbReference type="InterPro" id="IPR011042">
    <property type="entry name" value="6-blade_b-propeller_TolB-like"/>
</dbReference>
<proteinExistence type="predicted"/>
<accession>A0ABS8IQ86</accession>
<dbReference type="InterPro" id="IPR012938">
    <property type="entry name" value="Glc/Sorbosone_DH"/>
</dbReference>
<name>A0ABS8IQ86_9BURK</name>
<evidence type="ECO:0000259" key="1">
    <source>
        <dbReference type="Pfam" id="PF07995"/>
    </source>
</evidence>
<dbReference type="EMBL" id="JAJHPV010000009">
    <property type="protein sequence ID" value="MCC6070358.1"/>
    <property type="molecule type" value="Genomic_DNA"/>
</dbReference>
<dbReference type="InterPro" id="IPR011041">
    <property type="entry name" value="Quinoprot_gluc/sorb_DH_b-prop"/>
</dbReference>
<gene>
    <name evidence="2" type="ORF">LMJ30_05205</name>
</gene>
<comment type="caution">
    <text evidence="2">The sequence shown here is derived from an EMBL/GenBank/DDBJ whole genome shotgun (WGS) entry which is preliminary data.</text>
</comment>
<dbReference type="SUPFAM" id="SSF50952">
    <property type="entry name" value="Soluble quinoprotein glucose dehydrogenase"/>
    <property type="match status" value="1"/>
</dbReference>
<evidence type="ECO:0000313" key="2">
    <source>
        <dbReference type="EMBL" id="MCC6070358.1"/>
    </source>
</evidence>
<reference evidence="2 3" key="1">
    <citation type="submission" date="2021-11" db="EMBL/GenBank/DDBJ databases">
        <authorList>
            <person name="Huq M.A."/>
        </authorList>
    </citation>
    <scope>NUCLEOTIDE SEQUENCE [LARGE SCALE GENOMIC DNA]</scope>
    <source>
        <strain evidence="2 3">MAHUQ-52</strain>
    </source>
</reference>
<dbReference type="RefSeq" id="WP_229431285.1">
    <property type="nucleotide sequence ID" value="NZ_JAJHPV010000009.1"/>
</dbReference>
<organism evidence="2 3">
    <name type="scientific">Massilia agrisoli</name>
    <dbReference type="NCBI Taxonomy" id="2892444"/>
    <lineage>
        <taxon>Bacteria</taxon>
        <taxon>Pseudomonadati</taxon>
        <taxon>Pseudomonadota</taxon>
        <taxon>Betaproteobacteria</taxon>
        <taxon>Burkholderiales</taxon>
        <taxon>Oxalobacteraceae</taxon>
        <taxon>Telluria group</taxon>
        <taxon>Massilia</taxon>
    </lineage>
</organism>
<dbReference type="Gene3D" id="2.120.10.30">
    <property type="entry name" value="TolB, C-terminal domain"/>
    <property type="match status" value="1"/>
</dbReference>
<keyword evidence="3" id="KW-1185">Reference proteome</keyword>
<dbReference type="Pfam" id="PF07995">
    <property type="entry name" value="GSDH"/>
    <property type="match status" value="1"/>
</dbReference>
<protein>
    <submittedName>
        <fullName evidence="2">PQQ-dependent sugar dehydrogenase</fullName>
    </submittedName>
</protein>
<dbReference type="PANTHER" id="PTHR19328">
    <property type="entry name" value="HEDGEHOG-INTERACTING PROTEIN"/>
    <property type="match status" value="1"/>
</dbReference>